<gene>
    <name evidence="2" type="ORF">RCG21_31415</name>
</gene>
<dbReference type="EMBL" id="JAVGVR010000002">
    <property type="protein sequence ID" value="MDQ6600736.1"/>
    <property type="molecule type" value="Genomic_DNA"/>
</dbReference>
<dbReference type="RefSeq" id="WP_308914386.1">
    <property type="nucleotide sequence ID" value="NZ_JAVGVR010000002.1"/>
</dbReference>
<keyword evidence="3" id="KW-1185">Reference proteome</keyword>
<reference evidence="2" key="1">
    <citation type="submission" date="2023-08" db="EMBL/GenBank/DDBJ databases">
        <title>Nitrogen cycling bacteria in agricultural field soils.</title>
        <authorList>
            <person name="Jang J."/>
        </authorList>
    </citation>
    <scope>NUCLEOTIDE SEQUENCE</scope>
    <source>
        <strain evidence="2">PS3-36</strain>
    </source>
</reference>
<comment type="caution">
    <text evidence="2">The sequence shown here is derived from an EMBL/GenBank/DDBJ whole genome shotgun (WGS) entry which is preliminary data.</text>
</comment>
<dbReference type="AlphaFoldDB" id="A0AA90TWG1"/>
<sequence>MENKESSQMDDGQQKYLDEESLKDFENNINKQLTKIMELLNDTSKLIINQQEAFNSLQKQIDQLTALNHQLISLMGKTSEPKANTEQITFRGLQQAVIKSPIYYKPDQKINNNKKLENTSLPSNIVKKDENQLSHNISSADNNELNNIQNQGEFNEPSIETPEESKVPEIVELSPAKQSLFSFLRKKE</sequence>
<evidence type="ECO:0000313" key="3">
    <source>
        <dbReference type="Proteomes" id="UP001178888"/>
    </source>
</evidence>
<dbReference type="Proteomes" id="UP001178888">
    <property type="component" value="Unassembled WGS sequence"/>
</dbReference>
<feature type="coiled-coil region" evidence="1">
    <location>
        <begin position="22"/>
        <end position="67"/>
    </location>
</feature>
<protein>
    <submittedName>
        <fullName evidence="2">Uncharacterized protein</fullName>
    </submittedName>
</protein>
<proteinExistence type="predicted"/>
<accession>A0AA90TWG1</accession>
<keyword evidence="1" id="KW-0175">Coiled coil</keyword>
<evidence type="ECO:0000313" key="2">
    <source>
        <dbReference type="EMBL" id="MDQ6600736.1"/>
    </source>
</evidence>
<organism evidence="2 3">
    <name type="scientific">Bacillus salipaludis</name>
    <dbReference type="NCBI Taxonomy" id="2547811"/>
    <lineage>
        <taxon>Bacteria</taxon>
        <taxon>Bacillati</taxon>
        <taxon>Bacillota</taxon>
        <taxon>Bacilli</taxon>
        <taxon>Bacillales</taxon>
        <taxon>Bacillaceae</taxon>
        <taxon>Bacillus</taxon>
    </lineage>
</organism>
<evidence type="ECO:0000256" key="1">
    <source>
        <dbReference type="SAM" id="Coils"/>
    </source>
</evidence>
<name>A0AA90TWG1_9BACI</name>